<evidence type="ECO:0000256" key="4">
    <source>
        <dbReference type="ARBA" id="ARBA00022844"/>
    </source>
</evidence>
<keyword evidence="3" id="KW-0920">Virion tegument</keyword>
<dbReference type="EMBL" id="FJ483970">
    <property type="protein sequence ID" value="AEV80779.1"/>
    <property type="molecule type" value="Genomic_DNA"/>
</dbReference>
<feature type="compositionally biased region" description="Acidic residues" evidence="5">
    <location>
        <begin position="443"/>
        <end position="453"/>
    </location>
</feature>
<dbReference type="Proteomes" id="UP000113968">
    <property type="component" value="Segment"/>
</dbReference>
<keyword evidence="7" id="KW-1185">Reference proteome</keyword>
<evidence type="ECO:0000256" key="5">
    <source>
        <dbReference type="SAM" id="MobiDB-lite"/>
    </source>
</evidence>
<evidence type="ECO:0000256" key="3">
    <source>
        <dbReference type="ARBA" id="ARBA00022580"/>
    </source>
</evidence>
<sequence length="545" mass="60550">METRQGRRRHEAGEYVQTIGPISGHILKAIFNGADTLIKPQEMKQLSTGIDVKVAVPAVIFASHFTPDSDRDHDRTGLTCQHTAFYSSEVKNLKVNVWNNSDRVQSTRKDPFSIYVYALPLSPVKINQLYLFAASASDKKKLSCPVPEADTTIQKIGFQWSVRLVVSKLVWTRGRNETSNFHTTCFVFDPLDIPIAQIDGGCDLVCSDDSCVITKLQLTRENKVKVYVESSKTEDPPSRLFCHILLQKYDADIVMNRNPKPGMRQHGMNGLAILAPNKIIVKPGKVSHVCLDATFRCPGDKNYIGLIVPKCLPGLGISSNFLHPGQHVFLELRVLGDGPVEIETGEELGNLHFVESSMIMHKSPGFYSFVDQYHVEAKLEYDHVWDQARESSGVEGSGPSHRGGPMAAGLAAAYAAGPADDSDQDSSDDDYRAMKGECPRADTDDDSSDDDDERQPCQNAVLAWPCWKAGILTAHLPPIVAQATGPRLKPHRFFWSENQTYRIFFQLIGEWSTVLQAKRRRQTAGSEPSASSLTVVPSVKKRHRF</sequence>
<dbReference type="GO" id="GO:0019033">
    <property type="term" value="C:viral tegument"/>
    <property type="evidence" value="ECO:0007669"/>
    <property type="project" value="UniProtKB-SubCell"/>
</dbReference>
<feature type="region of interest" description="Disordered" evidence="5">
    <location>
        <begin position="414"/>
        <end position="455"/>
    </location>
</feature>
<feature type="compositionally biased region" description="Polar residues" evidence="5">
    <location>
        <begin position="523"/>
        <end position="535"/>
    </location>
</feature>
<evidence type="ECO:0000313" key="7">
    <source>
        <dbReference type="Proteomes" id="UP000113968"/>
    </source>
</evidence>
<accession>G8XUE9</accession>
<dbReference type="RefSeq" id="YP_004940100.1">
    <property type="nucleotide sequence ID" value="NC_016447.1"/>
</dbReference>
<dbReference type="GeneID" id="11464146"/>
<gene>
    <name evidence="6" type="primary">UL83</name>
</gene>
<dbReference type="SUPFAM" id="SSF51283">
    <property type="entry name" value="dUTPase-like"/>
    <property type="match status" value="1"/>
</dbReference>
<name>G8XUE9_9BETA</name>
<organism evidence="6 7">
    <name type="scientific">Aotine betaherpesvirus 1</name>
    <dbReference type="NCBI Taxonomy" id="50290"/>
    <lineage>
        <taxon>Viruses</taxon>
        <taxon>Duplodnaviria</taxon>
        <taxon>Heunggongvirae</taxon>
        <taxon>Peploviricota</taxon>
        <taxon>Herviviricetes</taxon>
        <taxon>Herpesvirales</taxon>
        <taxon>Orthoherpesviridae</taxon>
        <taxon>Betaherpesvirinae</taxon>
        <taxon>Cytomegalovirus</taxon>
        <taxon>Cytomegalovirus aotinebeta1</taxon>
    </lineage>
</organism>
<dbReference type="KEGG" id="vg:11464146"/>
<keyword evidence="4" id="KW-0946">Virion</keyword>
<reference evidence="6" key="1">
    <citation type="submission" date="2011-12" db="EMBL/GenBank/DDBJ databases">
        <title>Comparative genomics of primate cytomegaloviruses.</title>
        <authorList>
            <person name="Davison A.J."/>
            <person name="Holton M."/>
            <person name="Dolan A."/>
            <person name="Dargan D.J."/>
            <person name="Gatherer D."/>
            <person name="Hayward G.S."/>
        </authorList>
    </citation>
    <scope>NUCLEOTIDE SEQUENCE [LARGE SCALE GENOMIC DNA]</scope>
    <source>
        <strain evidence="6">S34E</strain>
    </source>
</reference>
<dbReference type="InterPro" id="IPR036157">
    <property type="entry name" value="dUTPase-like_sf"/>
</dbReference>
<dbReference type="InterPro" id="IPR008649">
    <property type="entry name" value="Herpes_UL82/UL83"/>
</dbReference>
<comment type="subcellular location">
    <subcellularLocation>
        <location evidence="1">Virion tegument</location>
    </subcellularLocation>
</comment>
<feature type="compositionally biased region" description="Basic and acidic residues" evidence="5">
    <location>
        <begin position="429"/>
        <end position="442"/>
    </location>
</feature>
<evidence type="ECO:0000256" key="2">
    <source>
        <dbReference type="ARBA" id="ARBA00022553"/>
    </source>
</evidence>
<dbReference type="OrthoDB" id="9854at10239"/>
<evidence type="ECO:0000313" key="6">
    <source>
        <dbReference type="EMBL" id="AEV80779.1"/>
    </source>
</evidence>
<evidence type="ECO:0000256" key="1">
    <source>
        <dbReference type="ARBA" id="ARBA00004535"/>
    </source>
</evidence>
<protein>
    <submittedName>
        <fullName evidence="6">Tegument protein pp65</fullName>
    </submittedName>
</protein>
<dbReference type="Pfam" id="PF05784">
    <property type="entry name" value="Herpes_UL82_83"/>
    <property type="match status" value="1"/>
</dbReference>
<proteinExistence type="predicted"/>
<keyword evidence="2" id="KW-0597">Phosphoprotein</keyword>
<feature type="region of interest" description="Disordered" evidence="5">
    <location>
        <begin position="521"/>
        <end position="545"/>
    </location>
</feature>